<keyword evidence="3" id="KW-1185">Reference proteome</keyword>
<feature type="transmembrane region" description="Helical" evidence="1">
    <location>
        <begin position="12"/>
        <end position="31"/>
    </location>
</feature>
<protein>
    <submittedName>
        <fullName evidence="2">Uncharacterized protein</fullName>
    </submittedName>
</protein>
<name>A0A5B9Y311_9MOLU</name>
<keyword evidence="1" id="KW-0472">Membrane</keyword>
<dbReference type="EMBL" id="CP043026">
    <property type="protein sequence ID" value="QEH61440.1"/>
    <property type="molecule type" value="Genomic_DNA"/>
</dbReference>
<dbReference type="RefSeq" id="WP_166507835.1">
    <property type="nucleotide sequence ID" value="NZ_CP043026.1"/>
</dbReference>
<reference evidence="2 3" key="1">
    <citation type="submission" date="2019-08" db="EMBL/GenBank/DDBJ databases">
        <title>Complete genome sequence of Spiroplasma chinense CCH (DSM 19755).</title>
        <authorList>
            <person name="Shen H.-Y."/>
            <person name="Lin Y.-C."/>
            <person name="Chou L."/>
            <person name="Kuo C.-H."/>
        </authorList>
    </citation>
    <scope>NUCLEOTIDE SEQUENCE [LARGE SCALE GENOMIC DNA]</scope>
    <source>
        <strain evidence="2 3">CCH</strain>
    </source>
</reference>
<keyword evidence="1" id="KW-1133">Transmembrane helix</keyword>
<evidence type="ECO:0000313" key="3">
    <source>
        <dbReference type="Proteomes" id="UP000323144"/>
    </source>
</evidence>
<dbReference type="KEGG" id="schi:SCHIN_v1c02430"/>
<evidence type="ECO:0000256" key="1">
    <source>
        <dbReference type="SAM" id="Phobius"/>
    </source>
</evidence>
<evidence type="ECO:0000313" key="2">
    <source>
        <dbReference type="EMBL" id="QEH61440.1"/>
    </source>
</evidence>
<proteinExistence type="predicted"/>
<accession>A0A5B9Y311</accession>
<dbReference type="AlphaFoldDB" id="A0A5B9Y311"/>
<sequence>MEFKFKRQIRNLRLIVPLLDLVISTALIIGAVDLAKPINNNNFSMPLKIFFVHQIAICYVFALLARFFLIDYLDKDNYFEDNKGLKKFMLITAWIPLVNILVTNWKTYVLCKKAHLQEVKEHQTNA</sequence>
<gene>
    <name evidence="2" type="ORF">SCHIN_v1c02430</name>
</gene>
<organism evidence="2 3">
    <name type="scientific">Spiroplasma chinense</name>
    <dbReference type="NCBI Taxonomy" id="216932"/>
    <lineage>
        <taxon>Bacteria</taxon>
        <taxon>Bacillati</taxon>
        <taxon>Mycoplasmatota</taxon>
        <taxon>Mollicutes</taxon>
        <taxon>Entomoplasmatales</taxon>
        <taxon>Spiroplasmataceae</taxon>
        <taxon>Spiroplasma</taxon>
    </lineage>
</organism>
<feature type="transmembrane region" description="Helical" evidence="1">
    <location>
        <begin position="51"/>
        <end position="73"/>
    </location>
</feature>
<dbReference type="Proteomes" id="UP000323144">
    <property type="component" value="Chromosome"/>
</dbReference>
<keyword evidence="1" id="KW-0812">Transmembrane</keyword>